<proteinExistence type="predicted"/>
<dbReference type="EMBL" id="JMIY01000007">
    <property type="protein sequence ID" value="KCZ70836.1"/>
    <property type="molecule type" value="Genomic_DNA"/>
</dbReference>
<comment type="caution">
    <text evidence="1">The sequence shown here is derived from an EMBL/GenBank/DDBJ whole genome shotgun (WGS) entry which is preliminary data.</text>
</comment>
<name>A0A062UUY7_9EURY</name>
<reference evidence="1 2" key="1">
    <citation type="journal article" date="2013" name="Nature">
        <title>Anaerobic oxidation of methane coupled to nitrate reduction in a novel archaeal lineage.</title>
        <authorList>
            <person name="Haroon M.F."/>
            <person name="Hu S."/>
            <person name="Shi Y."/>
            <person name="Imelfort M."/>
            <person name="Keller J."/>
            <person name="Hugenholtz P."/>
            <person name="Yuan Z."/>
            <person name="Tyson G.W."/>
        </authorList>
    </citation>
    <scope>NUCLEOTIDE SEQUENCE [LARGE SCALE GENOMIC DNA]</scope>
    <source>
        <strain evidence="1 2">ANME-2d</strain>
    </source>
</reference>
<dbReference type="Proteomes" id="UP000027153">
    <property type="component" value="Unassembled WGS sequence"/>
</dbReference>
<accession>A0A062UUY7</accession>
<dbReference type="RefSeq" id="WP_048092772.1">
    <property type="nucleotide sequence ID" value="NZ_JMIY01000007.1"/>
</dbReference>
<gene>
    <name evidence="1" type="ORF">ANME2D_02861</name>
</gene>
<dbReference type="AlphaFoldDB" id="A0A062UUY7"/>
<evidence type="ECO:0000313" key="1">
    <source>
        <dbReference type="EMBL" id="KCZ70836.1"/>
    </source>
</evidence>
<organism evidence="1 2">
    <name type="scientific">Candidatus Methanoperedens nitratireducens</name>
    <dbReference type="NCBI Taxonomy" id="1392998"/>
    <lineage>
        <taxon>Archaea</taxon>
        <taxon>Methanobacteriati</taxon>
        <taxon>Methanobacteriota</taxon>
        <taxon>Stenosarchaea group</taxon>
        <taxon>Methanomicrobia</taxon>
        <taxon>Methanosarcinales</taxon>
        <taxon>ANME-2 cluster</taxon>
        <taxon>Candidatus Methanoperedentaceae</taxon>
        <taxon>Candidatus Methanoperedens</taxon>
    </lineage>
</organism>
<evidence type="ECO:0000313" key="2">
    <source>
        <dbReference type="Proteomes" id="UP000027153"/>
    </source>
</evidence>
<protein>
    <submittedName>
        <fullName evidence="1">Uncharacterized protein</fullName>
    </submittedName>
</protein>
<sequence>MGVIWQKGAQLENGKLGSASNSNVWIEDVGGSGWEHIRHNHVIHPRGNQFLRYGEKYADEAEIQNLIMDSTKNGEKIIKDGDMWYIYEVPNSGGKKLSTLVGSNGYVVTSIPESII</sequence>
<dbReference type="OrthoDB" id="104719at2157"/>
<keyword evidence="2" id="KW-1185">Reference proteome</keyword>